<accession>A0A8J2WXF5</accession>
<dbReference type="PANTHER" id="PTHR30544">
    <property type="entry name" value="23S RRNA METHYLTRANSFERASE"/>
    <property type="match status" value="1"/>
</dbReference>
<evidence type="ECO:0000256" key="8">
    <source>
        <dbReference type="ARBA" id="ARBA00022723"/>
    </source>
</evidence>
<protein>
    <recommendedName>
        <fullName evidence="12">Radical SAM core domain-containing protein</fullName>
    </recommendedName>
</protein>
<dbReference type="GO" id="GO:0030488">
    <property type="term" value="P:tRNA methylation"/>
    <property type="evidence" value="ECO:0007669"/>
    <property type="project" value="TreeGrafter"/>
</dbReference>
<dbReference type="InterPro" id="IPR058240">
    <property type="entry name" value="rSAM_sf"/>
</dbReference>
<feature type="compositionally biased region" description="Pro residues" evidence="11">
    <location>
        <begin position="209"/>
        <end position="227"/>
    </location>
</feature>
<dbReference type="GO" id="GO:0008173">
    <property type="term" value="F:RNA methyltransferase activity"/>
    <property type="evidence" value="ECO:0007669"/>
    <property type="project" value="InterPro"/>
</dbReference>
<keyword evidence="4" id="KW-0963">Cytoplasm</keyword>
<gene>
    <name evidence="13" type="ORF">PECAL_2P28650</name>
</gene>
<dbReference type="Gene3D" id="3.20.20.70">
    <property type="entry name" value="Aldolase class I"/>
    <property type="match status" value="1"/>
</dbReference>
<dbReference type="SFLD" id="SFLDG01062">
    <property type="entry name" value="methyltransferase_(Class_A)"/>
    <property type="match status" value="1"/>
</dbReference>
<dbReference type="InterPro" id="IPR004383">
    <property type="entry name" value="rRNA_lsu_MTrfase_RlmN/Cfr"/>
</dbReference>
<evidence type="ECO:0000259" key="12">
    <source>
        <dbReference type="PROSITE" id="PS51918"/>
    </source>
</evidence>
<dbReference type="Proteomes" id="UP000789595">
    <property type="component" value="Unassembled WGS sequence"/>
</dbReference>
<evidence type="ECO:0000256" key="5">
    <source>
        <dbReference type="ARBA" id="ARBA00022603"/>
    </source>
</evidence>
<keyword evidence="10" id="KW-0411">Iron-sulfur</keyword>
<name>A0A8J2WXF5_9STRA</name>
<dbReference type="SFLD" id="SFLDF00275">
    <property type="entry name" value="adenosine_C2_methyltransferase"/>
    <property type="match status" value="1"/>
</dbReference>
<evidence type="ECO:0000313" key="13">
    <source>
        <dbReference type="EMBL" id="CAH0369730.1"/>
    </source>
</evidence>
<evidence type="ECO:0000256" key="9">
    <source>
        <dbReference type="ARBA" id="ARBA00023004"/>
    </source>
</evidence>
<dbReference type="InterPro" id="IPR013785">
    <property type="entry name" value="Aldolase_TIM"/>
</dbReference>
<proteinExistence type="predicted"/>
<dbReference type="SUPFAM" id="SSF102114">
    <property type="entry name" value="Radical SAM enzymes"/>
    <property type="match status" value="1"/>
</dbReference>
<evidence type="ECO:0000313" key="14">
    <source>
        <dbReference type="Proteomes" id="UP000789595"/>
    </source>
</evidence>
<dbReference type="SFLD" id="SFLDS00029">
    <property type="entry name" value="Radical_SAM"/>
    <property type="match status" value="1"/>
</dbReference>
<dbReference type="GO" id="GO:0070475">
    <property type="term" value="P:rRNA base methylation"/>
    <property type="evidence" value="ECO:0007669"/>
    <property type="project" value="TreeGrafter"/>
</dbReference>
<dbReference type="GO" id="GO:0005737">
    <property type="term" value="C:cytoplasm"/>
    <property type="evidence" value="ECO:0007669"/>
    <property type="project" value="UniProtKB-SubCell"/>
</dbReference>
<dbReference type="AlphaFoldDB" id="A0A8J2WXF5"/>
<dbReference type="InterPro" id="IPR007197">
    <property type="entry name" value="rSAM"/>
</dbReference>
<feature type="region of interest" description="Disordered" evidence="11">
    <location>
        <begin position="201"/>
        <end position="231"/>
    </location>
</feature>
<evidence type="ECO:0000256" key="6">
    <source>
        <dbReference type="ARBA" id="ARBA00022679"/>
    </source>
</evidence>
<evidence type="ECO:0000256" key="3">
    <source>
        <dbReference type="ARBA" id="ARBA00022485"/>
    </source>
</evidence>
<sequence>MSALRESRFRGTAQVTVPDGAADAESPKHFVPRPDGPAPAPTASTSAGVEPPAPAVDPDGAVEAVDATLAIFDNSITSRGFFAARSQPVRVTCEGGELRWAAADESGVLRLDASSFRLVRGGASPTSFAGSLQTPQRHAAGAREWRFAHLELDAKVSITPKRGRAISKRRAVGLARDAVVVFKADGKRSSIRELRLPPGIRATVARGAPPAPPPAPAEAPPEAPPSPEEPKKRWFERARKAESTRHCHCTMLLLLLLPCAAGMIAPVATKPAAVTTQPKQQTALSAPGLVAASNEDLEAVVGASRARLAWKALREGRDPCADAALSRQARADLVQTFGGDAVSLVETFKAADGTTKLLVDVGKQQRVEAVLIPQTTRGKPTTTLCVSSQVGCAMGCAFCATGRMGLIRSLSSSEICQQLWLGLRMVQSNKLPPLRSIVFMGMGDAGCNPKHATEAARCLTDPQRFGFSRHRLTLSTVGPTPAAFHALAAAPGQLAWSLHAADADLRKRLVPTACYEPEVLRDGLAEAVEAHRCESSKDRAVMVAVTLLAGVNDQPHHAKELAAFVEPLRKRVPRLVVDLIPYNPVPGDVFERPGRAAISAFQQELKRRDPTLFVGVRNARGDDEMAACGQLATSTSKS</sequence>
<evidence type="ECO:0000256" key="1">
    <source>
        <dbReference type="ARBA" id="ARBA00001966"/>
    </source>
</evidence>
<feature type="region of interest" description="Disordered" evidence="11">
    <location>
        <begin position="1"/>
        <end position="59"/>
    </location>
</feature>
<dbReference type="GO" id="GO:0046872">
    <property type="term" value="F:metal ion binding"/>
    <property type="evidence" value="ECO:0007669"/>
    <property type="project" value="UniProtKB-KW"/>
</dbReference>
<keyword evidence="14" id="KW-1185">Reference proteome</keyword>
<comment type="caution">
    <text evidence="13">The sequence shown here is derived from an EMBL/GenBank/DDBJ whole genome shotgun (WGS) entry which is preliminary data.</text>
</comment>
<keyword evidence="8" id="KW-0479">Metal-binding</keyword>
<dbReference type="PROSITE" id="PS51918">
    <property type="entry name" value="RADICAL_SAM"/>
    <property type="match status" value="1"/>
</dbReference>
<dbReference type="InterPro" id="IPR040072">
    <property type="entry name" value="Methyltransferase_A"/>
</dbReference>
<dbReference type="GO" id="GO:0051539">
    <property type="term" value="F:4 iron, 4 sulfur cluster binding"/>
    <property type="evidence" value="ECO:0007669"/>
    <property type="project" value="UniProtKB-KW"/>
</dbReference>
<organism evidence="13 14">
    <name type="scientific">Pelagomonas calceolata</name>
    <dbReference type="NCBI Taxonomy" id="35677"/>
    <lineage>
        <taxon>Eukaryota</taxon>
        <taxon>Sar</taxon>
        <taxon>Stramenopiles</taxon>
        <taxon>Ochrophyta</taxon>
        <taxon>Pelagophyceae</taxon>
        <taxon>Pelagomonadales</taxon>
        <taxon>Pelagomonadaceae</taxon>
        <taxon>Pelagomonas</taxon>
    </lineage>
</organism>
<evidence type="ECO:0000256" key="4">
    <source>
        <dbReference type="ARBA" id="ARBA00022490"/>
    </source>
</evidence>
<comment type="subcellular location">
    <subcellularLocation>
        <location evidence="2">Cytoplasm</location>
    </subcellularLocation>
</comment>
<feature type="compositionally biased region" description="Low complexity" evidence="11">
    <location>
        <begin position="41"/>
        <end position="59"/>
    </location>
</feature>
<feature type="domain" description="Radical SAM core" evidence="12">
    <location>
        <begin position="378"/>
        <end position="623"/>
    </location>
</feature>
<keyword evidence="6" id="KW-0808">Transferase</keyword>
<comment type="cofactor">
    <cofactor evidence="1">
        <name>[4Fe-4S] cluster</name>
        <dbReference type="ChEBI" id="CHEBI:49883"/>
    </cofactor>
</comment>
<dbReference type="EMBL" id="CAKKNE010000002">
    <property type="protein sequence ID" value="CAH0369730.1"/>
    <property type="molecule type" value="Genomic_DNA"/>
</dbReference>
<evidence type="ECO:0000256" key="11">
    <source>
        <dbReference type="SAM" id="MobiDB-lite"/>
    </source>
</evidence>
<keyword evidence="3" id="KW-0004">4Fe-4S</keyword>
<keyword evidence="5" id="KW-0489">Methyltransferase</keyword>
<reference evidence="13" key="1">
    <citation type="submission" date="2021-11" db="EMBL/GenBank/DDBJ databases">
        <authorList>
            <consortium name="Genoscope - CEA"/>
            <person name="William W."/>
        </authorList>
    </citation>
    <scope>NUCLEOTIDE SEQUENCE</scope>
</reference>
<keyword evidence="7" id="KW-0949">S-adenosyl-L-methionine</keyword>
<dbReference type="PANTHER" id="PTHR30544:SF5">
    <property type="entry name" value="RADICAL SAM CORE DOMAIN-CONTAINING PROTEIN"/>
    <property type="match status" value="1"/>
</dbReference>
<evidence type="ECO:0000256" key="10">
    <source>
        <dbReference type="ARBA" id="ARBA00023014"/>
    </source>
</evidence>
<dbReference type="OrthoDB" id="538249at2759"/>
<evidence type="ECO:0000256" key="2">
    <source>
        <dbReference type="ARBA" id="ARBA00004496"/>
    </source>
</evidence>
<evidence type="ECO:0000256" key="7">
    <source>
        <dbReference type="ARBA" id="ARBA00022691"/>
    </source>
</evidence>
<keyword evidence="9" id="KW-0408">Iron</keyword>